<evidence type="ECO:0000256" key="2">
    <source>
        <dbReference type="ARBA" id="ARBA00022801"/>
    </source>
</evidence>
<sequence>MAYRVAAHLMADGTLLFHLSDIHFGLEDNRALDWVVRQIAARQPDAVAITGDLTMRARHHEFSAAERWIHALNVPVTVEPGNHDLPNYYLPSRYLNPLGRFEAFREVVEKRIKLPGIALIPLNTNVSAQPRINWSKGWVTDKALVDCLRQIDALPKNTQAIVTVHHPLREVGTQGTALTKNGGKALEALAKRRVLAVLSGHVHDAFDIMEDTPHGPVRMIGAGTLSHRLRSTPPSFNELHWDGERLGVEVRNLDGIDTSDMMIDDVPEDAMPPRSASDPVAPVGKVPRVDPPKQ</sequence>
<gene>
    <name evidence="7" type="ORF">CP97_01995</name>
</gene>
<protein>
    <submittedName>
        <fullName evidence="7">Metallophosphoesterase</fullName>
    </submittedName>
</protein>
<dbReference type="GO" id="GO:0046872">
    <property type="term" value="F:metal ion binding"/>
    <property type="evidence" value="ECO:0007669"/>
    <property type="project" value="UniProtKB-KW"/>
</dbReference>
<name>A0A0H4VDA9_9SPHN</name>
<evidence type="ECO:0000256" key="5">
    <source>
        <dbReference type="SAM" id="MobiDB-lite"/>
    </source>
</evidence>
<keyword evidence="2" id="KW-0378">Hydrolase</keyword>
<feature type="domain" description="Calcineurin-like phosphoesterase" evidence="6">
    <location>
        <begin position="17"/>
        <end position="204"/>
    </location>
</feature>
<evidence type="ECO:0000256" key="4">
    <source>
        <dbReference type="ARBA" id="ARBA00025742"/>
    </source>
</evidence>
<dbReference type="Gene3D" id="3.60.21.10">
    <property type="match status" value="1"/>
</dbReference>
<keyword evidence="8" id="KW-1185">Reference proteome</keyword>
<reference evidence="8" key="2">
    <citation type="submission" date="2015-04" db="EMBL/GenBank/DDBJ databases">
        <title>The complete genome sequence of Erythrobacter sp. s21-N3.</title>
        <authorList>
            <person name="Zhuang L."/>
            <person name="Liu Y."/>
            <person name="Shao Z."/>
        </authorList>
    </citation>
    <scope>NUCLEOTIDE SEQUENCE [LARGE SCALE GENOMIC DNA]</scope>
    <source>
        <strain evidence="8">s21-N3</strain>
    </source>
</reference>
<proteinExistence type="inferred from homology"/>
<evidence type="ECO:0000256" key="3">
    <source>
        <dbReference type="ARBA" id="ARBA00023004"/>
    </source>
</evidence>
<dbReference type="KEGG" id="ery:CP97_01995"/>
<evidence type="ECO:0000313" key="7">
    <source>
        <dbReference type="EMBL" id="AKQ41079.2"/>
    </source>
</evidence>
<feature type="region of interest" description="Disordered" evidence="5">
    <location>
        <begin position="266"/>
        <end position="294"/>
    </location>
</feature>
<dbReference type="SUPFAM" id="SSF56300">
    <property type="entry name" value="Metallo-dependent phosphatases"/>
    <property type="match status" value="1"/>
</dbReference>
<dbReference type="PANTHER" id="PTHR42988:SF2">
    <property type="entry name" value="CYCLIC NUCLEOTIDE PHOSPHODIESTERASE CBUA0032-RELATED"/>
    <property type="match status" value="1"/>
</dbReference>
<reference evidence="7 8" key="1">
    <citation type="journal article" date="2015" name="Int. J. Syst. Evol. Microbiol.">
        <title>Erythrobacter atlanticus sp. nov., a bacterium from ocean sediment able to degrade polycyclic aromatic hydrocarbons.</title>
        <authorList>
            <person name="Zhuang L."/>
            <person name="Liu Y."/>
            <person name="Wang L."/>
            <person name="Wang W."/>
            <person name="Shao Z."/>
        </authorList>
    </citation>
    <scope>NUCLEOTIDE SEQUENCE [LARGE SCALE GENOMIC DNA]</scope>
    <source>
        <strain evidence="8">s21-N3</strain>
    </source>
</reference>
<evidence type="ECO:0000259" key="6">
    <source>
        <dbReference type="Pfam" id="PF00149"/>
    </source>
</evidence>
<dbReference type="STRING" id="1648404.CP97_01995"/>
<dbReference type="AlphaFoldDB" id="A0A0H4VDA9"/>
<organism evidence="7 8">
    <name type="scientific">Aurantiacibacter atlanticus</name>
    <dbReference type="NCBI Taxonomy" id="1648404"/>
    <lineage>
        <taxon>Bacteria</taxon>
        <taxon>Pseudomonadati</taxon>
        <taxon>Pseudomonadota</taxon>
        <taxon>Alphaproteobacteria</taxon>
        <taxon>Sphingomonadales</taxon>
        <taxon>Erythrobacteraceae</taxon>
        <taxon>Aurantiacibacter</taxon>
    </lineage>
</organism>
<dbReference type="Pfam" id="PF00149">
    <property type="entry name" value="Metallophos"/>
    <property type="match status" value="1"/>
</dbReference>
<accession>A0A0H4VDA9</accession>
<dbReference type="PANTHER" id="PTHR42988">
    <property type="entry name" value="PHOSPHOHYDROLASE"/>
    <property type="match status" value="1"/>
</dbReference>
<dbReference type="EMBL" id="CP011310">
    <property type="protein sequence ID" value="AKQ41079.2"/>
    <property type="molecule type" value="Genomic_DNA"/>
</dbReference>
<keyword evidence="3" id="KW-0408">Iron</keyword>
<evidence type="ECO:0000313" key="8">
    <source>
        <dbReference type="Proteomes" id="UP000059113"/>
    </source>
</evidence>
<dbReference type="InterPro" id="IPR050884">
    <property type="entry name" value="CNP_phosphodiesterase-III"/>
</dbReference>
<evidence type="ECO:0000256" key="1">
    <source>
        <dbReference type="ARBA" id="ARBA00022723"/>
    </source>
</evidence>
<dbReference type="GO" id="GO:0016787">
    <property type="term" value="F:hydrolase activity"/>
    <property type="evidence" value="ECO:0007669"/>
    <property type="project" value="UniProtKB-KW"/>
</dbReference>
<dbReference type="InterPro" id="IPR029052">
    <property type="entry name" value="Metallo-depent_PP-like"/>
</dbReference>
<comment type="similarity">
    <text evidence="4">Belongs to the cyclic nucleotide phosphodiesterase class-III family.</text>
</comment>
<dbReference type="Proteomes" id="UP000059113">
    <property type="component" value="Chromosome"/>
</dbReference>
<dbReference type="InterPro" id="IPR004843">
    <property type="entry name" value="Calcineurin-like_PHP"/>
</dbReference>
<keyword evidence="1" id="KW-0479">Metal-binding</keyword>